<feature type="non-terminal residue" evidence="1">
    <location>
        <position position="62"/>
    </location>
</feature>
<dbReference type="EMBL" id="CAJVQC010158311">
    <property type="protein sequence ID" value="CAG8847915.1"/>
    <property type="molecule type" value="Genomic_DNA"/>
</dbReference>
<sequence length="62" mass="6561">LSLASANQIWKRDESQLSRIFSNDTSQFSSGPKLNSAITSTCPLGYTECNDLVGGCCSIGST</sequence>
<protein>
    <submittedName>
        <fullName evidence="1">13844_t:CDS:1</fullName>
    </submittedName>
</protein>
<feature type="non-terminal residue" evidence="1">
    <location>
        <position position="1"/>
    </location>
</feature>
<comment type="caution">
    <text evidence="1">The sequence shown here is derived from an EMBL/GenBank/DDBJ whole genome shotgun (WGS) entry which is preliminary data.</text>
</comment>
<organism evidence="1 2">
    <name type="scientific">Racocetra persica</name>
    <dbReference type="NCBI Taxonomy" id="160502"/>
    <lineage>
        <taxon>Eukaryota</taxon>
        <taxon>Fungi</taxon>
        <taxon>Fungi incertae sedis</taxon>
        <taxon>Mucoromycota</taxon>
        <taxon>Glomeromycotina</taxon>
        <taxon>Glomeromycetes</taxon>
        <taxon>Diversisporales</taxon>
        <taxon>Gigasporaceae</taxon>
        <taxon>Racocetra</taxon>
    </lineage>
</organism>
<gene>
    <name evidence="1" type="ORF">RPERSI_LOCUS34866</name>
</gene>
<name>A0ACA9SUP7_9GLOM</name>
<evidence type="ECO:0000313" key="2">
    <source>
        <dbReference type="Proteomes" id="UP000789920"/>
    </source>
</evidence>
<proteinExistence type="predicted"/>
<dbReference type="Proteomes" id="UP000789920">
    <property type="component" value="Unassembled WGS sequence"/>
</dbReference>
<reference evidence="1" key="1">
    <citation type="submission" date="2021-06" db="EMBL/GenBank/DDBJ databases">
        <authorList>
            <person name="Kallberg Y."/>
            <person name="Tangrot J."/>
            <person name="Rosling A."/>
        </authorList>
    </citation>
    <scope>NUCLEOTIDE SEQUENCE</scope>
    <source>
        <strain evidence="1">MA461A</strain>
    </source>
</reference>
<accession>A0ACA9SUP7</accession>
<evidence type="ECO:0000313" key="1">
    <source>
        <dbReference type="EMBL" id="CAG8847915.1"/>
    </source>
</evidence>
<keyword evidence="2" id="KW-1185">Reference proteome</keyword>